<organism evidence="1">
    <name type="scientific">marine sediment metagenome</name>
    <dbReference type="NCBI Taxonomy" id="412755"/>
    <lineage>
        <taxon>unclassified sequences</taxon>
        <taxon>metagenomes</taxon>
        <taxon>ecological metagenomes</taxon>
    </lineage>
</organism>
<dbReference type="GO" id="GO:0003677">
    <property type="term" value="F:DNA binding"/>
    <property type="evidence" value="ECO:0007669"/>
    <property type="project" value="InterPro"/>
</dbReference>
<name>X0Z1T7_9ZZZZ</name>
<dbReference type="NCBIfam" id="TIGR01439">
    <property type="entry name" value="lp_hng_hel_AbrB"/>
    <property type="match status" value="1"/>
</dbReference>
<comment type="caution">
    <text evidence="1">The sequence shown here is derived from an EMBL/GenBank/DDBJ whole genome shotgun (WGS) entry which is preliminary data.</text>
</comment>
<accession>X0Z1T7</accession>
<dbReference type="InterPro" id="IPR007159">
    <property type="entry name" value="SpoVT-AbrB_dom"/>
</dbReference>
<evidence type="ECO:0008006" key="2">
    <source>
        <dbReference type="Google" id="ProtNLM"/>
    </source>
</evidence>
<evidence type="ECO:0000313" key="1">
    <source>
        <dbReference type="EMBL" id="GAG52512.1"/>
    </source>
</evidence>
<protein>
    <recommendedName>
        <fullName evidence="2">SpoVT-AbrB domain-containing protein</fullName>
    </recommendedName>
</protein>
<reference evidence="1" key="1">
    <citation type="journal article" date="2014" name="Front. Microbiol.">
        <title>High frequency of phylogenetically diverse reductive dehalogenase-homologous genes in deep subseafloor sedimentary metagenomes.</title>
        <authorList>
            <person name="Kawai M."/>
            <person name="Futagami T."/>
            <person name="Toyoda A."/>
            <person name="Takaki Y."/>
            <person name="Nishi S."/>
            <person name="Hori S."/>
            <person name="Arai W."/>
            <person name="Tsubouchi T."/>
            <person name="Morono Y."/>
            <person name="Uchiyama I."/>
            <person name="Ito T."/>
            <person name="Fujiyama A."/>
            <person name="Inagaki F."/>
            <person name="Takami H."/>
        </authorList>
    </citation>
    <scope>NUCLEOTIDE SEQUENCE</scope>
    <source>
        <strain evidence="1">Expedition CK06-06</strain>
    </source>
</reference>
<gene>
    <name evidence="1" type="ORF">S01H1_81198</name>
</gene>
<proteinExistence type="predicted"/>
<feature type="non-terminal residue" evidence="1">
    <location>
        <position position="52"/>
    </location>
</feature>
<sequence length="52" mass="6319">MNKKTIVRIRDKHEITLPKKIREQLNWTKNDYLMVIIQNKEKDTAILKKVKL</sequence>
<dbReference type="EMBL" id="BARS01054916">
    <property type="protein sequence ID" value="GAG52512.1"/>
    <property type="molecule type" value="Genomic_DNA"/>
</dbReference>
<dbReference type="Gene3D" id="2.10.260.10">
    <property type="match status" value="1"/>
</dbReference>
<dbReference type="InterPro" id="IPR037914">
    <property type="entry name" value="SpoVT-AbrB_sf"/>
</dbReference>
<dbReference type="AlphaFoldDB" id="X0Z1T7"/>
<dbReference type="SUPFAM" id="SSF89447">
    <property type="entry name" value="AbrB/MazE/MraZ-like"/>
    <property type="match status" value="1"/>
</dbReference>